<protein>
    <submittedName>
        <fullName evidence="2">Uncharacterized protein</fullName>
    </submittedName>
</protein>
<gene>
    <name evidence="2" type="ORF">TCAL_06391</name>
</gene>
<organism evidence="2 3">
    <name type="scientific">Tigriopus californicus</name>
    <name type="common">Marine copepod</name>
    <dbReference type="NCBI Taxonomy" id="6832"/>
    <lineage>
        <taxon>Eukaryota</taxon>
        <taxon>Metazoa</taxon>
        <taxon>Ecdysozoa</taxon>
        <taxon>Arthropoda</taxon>
        <taxon>Crustacea</taxon>
        <taxon>Multicrustacea</taxon>
        <taxon>Hexanauplia</taxon>
        <taxon>Copepoda</taxon>
        <taxon>Harpacticoida</taxon>
        <taxon>Harpacticidae</taxon>
        <taxon>Tigriopus</taxon>
    </lineage>
</organism>
<feature type="chain" id="PRO_5021725510" evidence="1">
    <location>
        <begin position="22"/>
        <end position="207"/>
    </location>
</feature>
<proteinExistence type="predicted"/>
<keyword evidence="3" id="KW-1185">Reference proteome</keyword>
<feature type="signal peptide" evidence="1">
    <location>
        <begin position="1"/>
        <end position="21"/>
    </location>
</feature>
<sequence>MTMKICIGFLLFLVGVPFGHCGIKQDLIPAAVAYFEDLDENSSLCQEVASTFLTHLLENGLDAWDKATQKAVLRFKEVHDSVKLKSGSEACTSAKDKFQEVMDNPKLGDVILESLHAFVESTSDFEPCSFGIKQFLLSIQEHGPEVYSDEEQFEKIFSAASQQFIMTSMEPTALYTKRCSNGGMLVHKIFSDVITRTMKIPDAKTEL</sequence>
<evidence type="ECO:0000256" key="1">
    <source>
        <dbReference type="SAM" id="SignalP"/>
    </source>
</evidence>
<accession>A0A553PAU7</accession>
<reference evidence="2 3" key="1">
    <citation type="journal article" date="2018" name="Nat. Ecol. Evol.">
        <title>Genomic signatures of mitonuclear coevolution across populations of Tigriopus californicus.</title>
        <authorList>
            <person name="Barreto F.S."/>
            <person name="Watson E.T."/>
            <person name="Lima T.G."/>
            <person name="Willett C.S."/>
            <person name="Edmands S."/>
            <person name="Li W."/>
            <person name="Burton R.S."/>
        </authorList>
    </citation>
    <scope>NUCLEOTIDE SEQUENCE [LARGE SCALE GENOMIC DNA]</scope>
    <source>
        <strain evidence="2 3">San Diego</strain>
    </source>
</reference>
<comment type="caution">
    <text evidence="2">The sequence shown here is derived from an EMBL/GenBank/DDBJ whole genome shotgun (WGS) entry which is preliminary data.</text>
</comment>
<dbReference type="EMBL" id="VCGU01000005">
    <property type="protein sequence ID" value="TRY74806.1"/>
    <property type="molecule type" value="Genomic_DNA"/>
</dbReference>
<evidence type="ECO:0000313" key="3">
    <source>
        <dbReference type="Proteomes" id="UP000318571"/>
    </source>
</evidence>
<dbReference type="Proteomes" id="UP000318571">
    <property type="component" value="Chromosome 2"/>
</dbReference>
<dbReference type="AlphaFoldDB" id="A0A553PAU7"/>
<keyword evidence="1" id="KW-0732">Signal</keyword>
<name>A0A553PAU7_TIGCA</name>
<evidence type="ECO:0000313" key="2">
    <source>
        <dbReference type="EMBL" id="TRY74806.1"/>
    </source>
</evidence>